<dbReference type="EMBL" id="CP030280">
    <property type="protein sequence ID" value="AWY98145.1"/>
    <property type="molecule type" value="Genomic_DNA"/>
</dbReference>
<dbReference type="NCBIfam" id="TIGR00675">
    <property type="entry name" value="dcm"/>
    <property type="match status" value="1"/>
</dbReference>
<dbReference type="EC" id="2.1.1.37" evidence="7"/>
<dbReference type="Pfam" id="PF00145">
    <property type="entry name" value="DNA_methylase"/>
    <property type="match status" value="2"/>
</dbReference>
<dbReference type="AlphaFoldDB" id="A0A2Z4UAR7"/>
<accession>A0A2Z4UAR7</accession>
<evidence type="ECO:0000256" key="5">
    <source>
        <dbReference type="PROSITE-ProRule" id="PRU01016"/>
    </source>
</evidence>
<dbReference type="GO" id="GO:0003677">
    <property type="term" value="F:DNA binding"/>
    <property type="evidence" value="ECO:0007669"/>
    <property type="project" value="TreeGrafter"/>
</dbReference>
<evidence type="ECO:0000256" key="1">
    <source>
        <dbReference type="ARBA" id="ARBA00022603"/>
    </source>
</evidence>
<dbReference type="PROSITE" id="PS51679">
    <property type="entry name" value="SAM_MT_C5"/>
    <property type="match status" value="1"/>
</dbReference>
<dbReference type="RefSeq" id="WP_111919634.1">
    <property type="nucleotide sequence ID" value="NZ_CAUWHR010000004.1"/>
</dbReference>
<evidence type="ECO:0000256" key="7">
    <source>
        <dbReference type="RuleBase" id="RU000417"/>
    </source>
</evidence>
<dbReference type="InterPro" id="IPR018117">
    <property type="entry name" value="C5_DNA_meth_AS"/>
</dbReference>
<dbReference type="PANTHER" id="PTHR10629:SF52">
    <property type="entry name" value="DNA (CYTOSINE-5)-METHYLTRANSFERASE 1"/>
    <property type="match status" value="1"/>
</dbReference>
<evidence type="ECO:0000256" key="6">
    <source>
        <dbReference type="RuleBase" id="RU000416"/>
    </source>
</evidence>
<keyword evidence="3 5" id="KW-0949">S-adenosyl-L-methionine</keyword>
<keyword evidence="4" id="KW-0680">Restriction system</keyword>
<dbReference type="Proteomes" id="UP000250003">
    <property type="component" value="Chromosome"/>
</dbReference>
<dbReference type="PROSITE" id="PS00094">
    <property type="entry name" value="C5_MTASE_1"/>
    <property type="match status" value="1"/>
</dbReference>
<sequence>MNRNKYVRDYTDAIKNLLPQMTEDEGNGILSGKLKIDSFLEELGKFDKNVSKGITAKYMALFQGLLLNHTTFKLSDLDLEMIKSVPPGGNWKNIPVETVEKSKRLKRITQTGGRTTLYGRIDYNKPSYTITTYFNRPGNGTYVHPVHERVLTVREAARFQTFRDEYYFFGNKTQLLKQVGNAVPTLLAYQIAREIKKKTGCSKSIDLFCGAGGMTAGFKAAGIYSLLSNDIEESACVTLKINNPEIKVLCGDITKEETKAAIEKAALEGEADIICGGPPCQGFSMAGFRAADDPRNQLFREFVDIVKRVNPKVIVFENVEGLLSYQGGKTYCEVHTLFAKLGYLTEGRTLMASDFAVPQKRKRVILICTRKDIAISPGELFPSPITVEEACQVTVRETIADLETVPCDDTARYADCDESEILKFFKGEITYEEYINLKTPDDFEKEKTEEAYKQLSFIDLL</sequence>
<protein>
    <recommendedName>
        <fullName evidence="7">Cytosine-specific methyltransferase</fullName>
        <ecNumber evidence="7">2.1.1.37</ecNumber>
    </recommendedName>
</protein>
<dbReference type="SUPFAM" id="SSF53335">
    <property type="entry name" value="S-adenosyl-L-methionine-dependent methyltransferases"/>
    <property type="match status" value="2"/>
</dbReference>
<dbReference type="REBASE" id="257233">
    <property type="entry name" value="M2.Bsp15426ORF8290P"/>
</dbReference>
<keyword evidence="2 5" id="KW-0808">Transferase</keyword>
<feature type="active site" evidence="5">
    <location>
        <position position="280"/>
    </location>
</feature>
<dbReference type="Gene3D" id="3.40.50.150">
    <property type="entry name" value="Vaccinia Virus protein VP39"/>
    <property type="match status" value="1"/>
</dbReference>
<reference evidence="9" key="1">
    <citation type="submission" date="2018-06" db="EMBL/GenBank/DDBJ databases">
        <title>Description of Blautia argi sp. nov., a new anaerobic isolated from dog feces.</title>
        <authorList>
            <person name="Chang Y.-H."/>
            <person name="Paek J."/>
            <person name="Shin Y."/>
        </authorList>
    </citation>
    <scope>NUCLEOTIDE SEQUENCE [LARGE SCALE GENOMIC DNA]</scope>
    <source>
        <strain evidence="9">KCTC 15426</strain>
    </source>
</reference>
<dbReference type="Gene3D" id="3.90.120.10">
    <property type="entry name" value="DNA Methylase, subunit A, domain 2"/>
    <property type="match status" value="1"/>
</dbReference>
<dbReference type="GO" id="GO:0044027">
    <property type="term" value="P:negative regulation of gene expression via chromosomal CpG island methylation"/>
    <property type="evidence" value="ECO:0007669"/>
    <property type="project" value="TreeGrafter"/>
</dbReference>
<evidence type="ECO:0000256" key="4">
    <source>
        <dbReference type="ARBA" id="ARBA00022747"/>
    </source>
</evidence>
<dbReference type="OrthoDB" id="9813719at2"/>
<evidence type="ECO:0000256" key="2">
    <source>
        <dbReference type="ARBA" id="ARBA00022679"/>
    </source>
</evidence>
<dbReference type="InterPro" id="IPR029063">
    <property type="entry name" value="SAM-dependent_MTases_sf"/>
</dbReference>
<comment type="catalytic activity">
    <reaction evidence="7">
        <text>a 2'-deoxycytidine in DNA + S-adenosyl-L-methionine = a 5-methyl-2'-deoxycytidine in DNA + S-adenosyl-L-homocysteine + H(+)</text>
        <dbReference type="Rhea" id="RHEA:13681"/>
        <dbReference type="Rhea" id="RHEA-COMP:11369"/>
        <dbReference type="Rhea" id="RHEA-COMP:11370"/>
        <dbReference type="ChEBI" id="CHEBI:15378"/>
        <dbReference type="ChEBI" id="CHEBI:57856"/>
        <dbReference type="ChEBI" id="CHEBI:59789"/>
        <dbReference type="ChEBI" id="CHEBI:85452"/>
        <dbReference type="ChEBI" id="CHEBI:85454"/>
        <dbReference type="EC" id="2.1.1.37"/>
    </reaction>
</comment>
<comment type="similarity">
    <text evidence="5 6">Belongs to the class I-like SAM-binding methyltransferase superfamily. C5-methyltransferase family.</text>
</comment>
<dbReference type="PANTHER" id="PTHR10629">
    <property type="entry name" value="CYTOSINE-SPECIFIC METHYLTRANSFERASE"/>
    <property type="match status" value="1"/>
</dbReference>
<dbReference type="PRINTS" id="PR00105">
    <property type="entry name" value="C5METTRFRASE"/>
</dbReference>
<dbReference type="InterPro" id="IPR001525">
    <property type="entry name" value="C5_MeTfrase"/>
</dbReference>
<dbReference type="GO" id="GO:0003886">
    <property type="term" value="F:DNA (cytosine-5-)-methyltransferase activity"/>
    <property type="evidence" value="ECO:0007669"/>
    <property type="project" value="UniProtKB-EC"/>
</dbReference>
<dbReference type="KEGG" id="blau:DQQ01_08295"/>
<evidence type="ECO:0000256" key="3">
    <source>
        <dbReference type="ARBA" id="ARBA00022691"/>
    </source>
</evidence>
<keyword evidence="1 5" id="KW-0489">Methyltransferase</keyword>
<dbReference type="GO" id="GO:0009307">
    <property type="term" value="P:DNA restriction-modification system"/>
    <property type="evidence" value="ECO:0007669"/>
    <property type="project" value="UniProtKB-KW"/>
</dbReference>
<organism evidence="8 9">
    <name type="scientific">Blautia argi</name>
    <dbReference type="NCBI Taxonomy" id="1912897"/>
    <lineage>
        <taxon>Bacteria</taxon>
        <taxon>Bacillati</taxon>
        <taxon>Bacillota</taxon>
        <taxon>Clostridia</taxon>
        <taxon>Lachnospirales</taxon>
        <taxon>Lachnospiraceae</taxon>
        <taxon>Blautia</taxon>
    </lineage>
</organism>
<evidence type="ECO:0000313" key="8">
    <source>
        <dbReference type="EMBL" id="AWY98145.1"/>
    </source>
</evidence>
<proteinExistence type="inferred from homology"/>
<name>A0A2Z4UAR7_9FIRM</name>
<gene>
    <name evidence="8" type="ORF">DQQ01_08295</name>
</gene>
<dbReference type="GO" id="GO:0032259">
    <property type="term" value="P:methylation"/>
    <property type="evidence" value="ECO:0007669"/>
    <property type="project" value="UniProtKB-KW"/>
</dbReference>
<evidence type="ECO:0000313" key="9">
    <source>
        <dbReference type="Proteomes" id="UP000250003"/>
    </source>
</evidence>
<dbReference type="InterPro" id="IPR050390">
    <property type="entry name" value="C5-Methyltransferase"/>
</dbReference>
<keyword evidence="9" id="KW-1185">Reference proteome</keyword>